<dbReference type="GO" id="GO:0003677">
    <property type="term" value="F:DNA binding"/>
    <property type="evidence" value="ECO:0007669"/>
    <property type="project" value="UniProtKB-KW"/>
</dbReference>
<dbReference type="Pfam" id="PF13411">
    <property type="entry name" value="MerR_1"/>
    <property type="match status" value="1"/>
</dbReference>
<dbReference type="InterPro" id="IPR000551">
    <property type="entry name" value="MerR-type_HTH_dom"/>
</dbReference>
<keyword evidence="4" id="KW-1185">Reference proteome</keyword>
<dbReference type="PANTHER" id="PTHR30204:SF96">
    <property type="entry name" value="CHROMOSOME-ANCHORING PROTEIN RACA"/>
    <property type="match status" value="1"/>
</dbReference>
<dbReference type="Pfam" id="PF07739">
    <property type="entry name" value="TipAS"/>
    <property type="match status" value="1"/>
</dbReference>
<dbReference type="Proteomes" id="UP001231362">
    <property type="component" value="Unassembled WGS sequence"/>
</dbReference>
<dbReference type="SUPFAM" id="SSF46955">
    <property type="entry name" value="Putative DNA-binding domain"/>
    <property type="match status" value="1"/>
</dbReference>
<evidence type="ECO:0000259" key="2">
    <source>
        <dbReference type="PROSITE" id="PS50937"/>
    </source>
</evidence>
<dbReference type="RefSeq" id="WP_307148994.1">
    <property type="nucleotide sequence ID" value="NZ_JAUSTU010000002.1"/>
</dbReference>
<evidence type="ECO:0000313" key="4">
    <source>
        <dbReference type="Proteomes" id="UP001231362"/>
    </source>
</evidence>
<comment type="caution">
    <text evidence="3">The sequence shown here is derived from an EMBL/GenBank/DDBJ whole genome shotgun (WGS) entry which is preliminary data.</text>
</comment>
<accession>A0ABT9V0B4</accession>
<dbReference type="InterPro" id="IPR047057">
    <property type="entry name" value="MerR_fam"/>
</dbReference>
<gene>
    <name evidence="3" type="ORF">J2S07_000694</name>
</gene>
<dbReference type="Gene3D" id="6.10.250.360">
    <property type="match status" value="1"/>
</dbReference>
<dbReference type="InterPro" id="IPR009061">
    <property type="entry name" value="DNA-bd_dom_put_sf"/>
</dbReference>
<dbReference type="PROSITE" id="PS00552">
    <property type="entry name" value="HTH_MERR_1"/>
    <property type="match status" value="1"/>
</dbReference>
<sequence>MSVKYSIGEFSKKTGLTIRTLHYYDEIGVLKPSFVTEKGRRFYSEQDLIILQKIVTLKFLGYSLEQIKEFLREDKWDIKESLTIQKQIMLEQKRQIEDVIKALDHALNVVEHHGNVDASIFMTLINGIQMEKEHKQFLKGILDEQKVEQIFSVSDERQREIEKESVGIMTELNELFGSEPDSQEVQSLINKLVDLMTELVGDWSFLEDLAEIDVEGEEFIFPSPFTKEVEEWVLKGIEINMQKRGIKYDGSPKG</sequence>
<feature type="domain" description="HTH merR-type" evidence="2">
    <location>
        <begin position="4"/>
        <end position="73"/>
    </location>
</feature>
<name>A0ABT9V0B4_9BACL</name>
<dbReference type="EMBL" id="JAUSTU010000002">
    <property type="protein sequence ID" value="MDQ0154390.1"/>
    <property type="molecule type" value="Genomic_DNA"/>
</dbReference>
<dbReference type="PROSITE" id="PS50937">
    <property type="entry name" value="HTH_MERR_2"/>
    <property type="match status" value="1"/>
</dbReference>
<dbReference type="CDD" id="cd01106">
    <property type="entry name" value="HTH_TipAL-Mta"/>
    <property type="match status" value="1"/>
</dbReference>
<protein>
    <submittedName>
        <fullName evidence="3">DNA-binding transcriptional MerR regulator</fullName>
    </submittedName>
</protein>
<dbReference type="Gene3D" id="1.10.1660.10">
    <property type="match status" value="1"/>
</dbReference>
<evidence type="ECO:0000256" key="1">
    <source>
        <dbReference type="ARBA" id="ARBA00023125"/>
    </source>
</evidence>
<keyword evidence="1 3" id="KW-0238">DNA-binding</keyword>
<reference evidence="3 4" key="1">
    <citation type="submission" date="2023-07" db="EMBL/GenBank/DDBJ databases">
        <title>Genomic Encyclopedia of Type Strains, Phase IV (KMG-IV): sequencing the most valuable type-strain genomes for metagenomic binning, comparative biology and taxonomic classification.</title>
        <authorList>
            <person name="Goeker M."/>
        </authorList>
    </citation>
    <scope>NUCLEOTIDE SEQUENCE [LARGE SCALE GENOMIC DNA]</scope>
    <source>
        <strain evidence="3 4">DSM 23948</strain>
    </source>
</reference>
<dbReference type="PANTHER" id="PTHR30204">
    <property type="entry name" value="REDOX-CYCLING DRUG-SENSING TRANSCRIPTIONAL ACTIVATOR SOXR"/>
    <property type="match status" value="1"/>
</dbReference>
<proteinExistence type="predicted"/>
<dbReference type="InterPro" id="IPR012925">
    <property type="entry name" value="TipAS_dom"/>
</dbReference>
<organism evidence="3 4">
    <name type="scientific">Anoxybacillus andreesenii</name>
    <dbReference type="NCBI Taxonomy" id="1325932"/>
    <lineage>
        <taxon>Bacteria</taxon>
        <taxon>Bacillati</taxon>
        <taxon>Bacillota</taxon>
        <taxon>Bacilli</taxon>
        <taxon>Bacillales</taxon>
        <taxon>Anoxybacillaceae</taxon>
        <taxon>Anoxybacillus</taxon>
    </lineage>
</organism>
<evidence type="ECO:0000313" key="3">
    <source>
        <dbReference type="EMBL" id="MDQ0154390.1"/>
    </source>
</evidence>
<dbReference type="SMART" id="SM00422">
    <property type="entry name" value="HTH_MERR"/>
    <property type="match status" value="1"/>
</dbReference>